<evidence type="ECO:0000313" key="2">
    <source>
        <dbReference type="EMBL" id="CAF4350914.1"/>
    </source>
</evidence>
<proteinExistence type="predicted"/>
<sequence>MQDSTYVVPGAIVEKAKEEVKFIDAVLHLEVQFFATQEMTDLLKAYGRLLDHMHNAIDQLNSISVPSYTAPGDPIGELLGLFTQEIVSLHAKHELVTTFAWLKPIKSKRSLIDAGGILLKSLFGVATNSDLKTINEQVNLVEKALHNSNVALVQMRHDQTALMRHLSGLDETLRRVDGVARSQQALSVLNHKLNVIYIKAKRV</sequence>
<reference evidence="1" key="1">
    <citation type="submission" date="2021-02" db="EMBL/GenBank/DDBJ databases">
        <authorList>
            <person name="Nowell W R."/>
        </authorList>
    </citation>
    <scope>NUCLEOTIDE SEQUENCE</scope>
</reference>
<dbReference type="EMBL" id="CAJOBF010015882">
    <property type="protein sequence ID" value="CAF4350914.1"/>
    <property type="molecule type" value="Genomic_DNA"/>
</dbReference>
<organism evidence="1 3">
    <name type="scientific">Rotaria magnacalcarata</name>
    <dbReference type="NCBI Taxonomy" id="392030"/>
    <lineage>
        <taxon>Eukaryota</taxon>
        <taxon>Metazoa</taxon>
        <taxon>Spiralia</taxon>
        <taxon>Gnathifera</taxon>
        <taxon>Rotifera</taxon>
        <taxon>Eurotatoria</taxon>
        <taxon>Bdelloidea</taxon>
        <taxon>Philodinida</taxon>
        <taxon>Philodinidae</taxon>
        <taxon>Rotaria</taxon>
    </lineage>
</organism>
<dbReference type="Proteomes" id="UP000663842">
    <property type="component" value="Unassembled WGS sequence"/>
</dbReference>
<evidence type="ECO:0000313" key="1">
    <source>
        <dbReference type="EMBL" id="CAF2137233.1"/>
    </source>
</evidence>
<comment type="caution">
    <text evidence="1">The sequence shown here is derived from an EMBL/GenBank/DDBJ whole genome shotgun (WGS) entry which is preliminary data.</text>
</comment>
<evidence type="ECO:0000313" key="3">
    <source>
        <dbReference type="Proteomes" id="UP000663887"/>
    </source>
</evidence>
<dbReference type="Proteomes" id="UP000663887">
    <property type="component" value="Unassembled WGS sequence"/>
</dbReference>
<dbReference type="EMBL" id="CAJNRG010012078">
    <property type="protein sequence ID" value="CAF2137233.1"/>
    <property type="molecule type" value="Genomic_DNA"/>
</dbReference>
<name>A0A816WQV9_9BILA</name>
<accession>A0A816WQV9</accession>
<gene>
    <name evidence="2" type="ORF">UXM345_LOCUS36001</name>
    <name evidence="1" type="ORF">XDN619_LOCUS26053</name>
</gene>
<dbReference type="AlphaFoldDB" id="A0A816WQV9"/>
<protein>
    <submittedName>
        <fullName evidence="1">Uncharacterized protein</fullName>
    </submittedName>
</protein>